<dbReference type="Pfam" id="PF14771">
    <property type="entry name" value="DUF4476"/>
    <property type="match status" value="1"/>
</dbReference>
<evidence type="ECO:0000256" key="1">
    <source>
        <dbReference type="SAM" id="MobiDB-lite"/>
    </source>
</evidence>
<reference evidence="4" key="3">
    <citation type="submission" date="2023-06" db="EMBL/GenBank/DDBJ databases">
        <authorList>
            <person name="Lucena T."/>
            <person name="Sun Q."/>
        </authorList>
    </citation>
    <scope>NUCLEOTIDE SEQUENCE</scope>
    <source>
        <strain evidence="4">CECT 7184</strain>
    </source>
</reference>
<reference evidence="4" key="1">
    <citation type="journal article" date="2014" name="Int. J. Syst. Evol. Microbiol.">
        <title>Complete genome of a new Firmicutes species belonging to the dominant human colonic microbiota ('Ruminococcus bicirculans') reveals two chromosomes and a selective capacity to utilize plant glucans.</title>
        <authorList>
            <consortium name="NISC Comparative Sequencing Program"/>
            <person name="Wegmann U."/>
            <person name="Louis P."/>
            <person name="Goesmann A."/>
            <person name="Henrissat B."/>
            <person name="Duncan S.H."/>
            <person name="Flint H.J."/>
        </authorList>
    </citation>
    <scope>NUCLEOTIDE SEQUENCE</scope>
    <source>
        <strain evidence="4">CECT 7184</strain>
    </source>
</reference>
<proteinExistence type="predicted"/>
<keyword evidence="6" id="KW-1185">Reference proteome</keyword>
<dbReference type="InterPro" id="IPR028011">
    <property type="entry name" value="DUF4476"/>
</dbReference>
<feature type="region of interest" description="Disordered" evidence="1">
    <location>
        <begin position="33"/>
        <end position="81"/>
    </location>
</feature>
<evidence type="ECO:0000256" key="2">
    <source>
        <dbReference type="SAM" id="SignalP"/>
    </source>
</evidence>
<dbReference type="Proteomes" id="UP001242368">
    <property type="component" value="Unassembled WGS sequence"/>
</dbReference>
<dbReference type="EMBL" id="JAUFQU010000001">
    <property type="protein sequence ID" value="MDN3706726.1"/>
    <property type="molecule type" value="Genomic_DNA"/>
</dbReference>
<protein>
    <submittedName>
        <fullName evidence="4">DUF4476 domain-containing protein</fullName>
    </submittedName>
</protein>
<feature type="domain" description="DUF4476" evidence="3">
    <location>
        <begin position="209"/>
        <end position="299"/>
    </location>
</feature>
<comment type="caution">
    <text evidence="4">The sequence shown here is derived from an EMBL/GenBank/DDBJ whole genome shotgun (WGS) entry which is preliminary data.</text>
</comment>
<dbReference type="EMBL" id="JAUFQU010000033">
    <property type="protein sequence ID" value="MDN3709393.1"/>
    <property type="molecule type" value="Genomic_DNA"/>
</dbReference>
<evidence type="ECO:0000313" key="6">
    <source>
        <dbReference type="Proteomes" id="UP001242368"/>
    </source>
</evidence>
<organism evidence="4 6">
    <name type="scientific">Paenimyroides ceti</name>
    <dbReference type="NCBI Taxonomy" id="395087"/>
    <lineage>
        <taxon>Bacteria</taxon>
        <taxon>Pseudomonadati</taxon>
        <taxon>Bacteroidota</taxon>
        <taxon>Flavobacteriia</taxon>
        <taxon>Flavobacteriales</taxon>
        <taxon>Flavobacteriaceae</taxon>
        <taxon>Paenimyroides</taxon>
    </lineage>
</organism>
<name>A0ABT8CRX6_9FLAO</name>
<gene>
    <name evidence="4" type="ORF">QW060_06225</name>
    <name evidence="5" type="ORF">QW060_20500</name>
</gene>
<keyword evidence="2" id="KW-0732">Signal</keyword>
<evidence type="ECO:0000313" key="4">
    <source>
        <dbReference type="EMBL" id="MDN3706726.1"/>
    </source>
</evidence>
<accession>A0ABT8CRX6</accession>
<dbReference type="InterPro" id="IPR008969">
    <property type="entry name" value="CarboxyPept-like_regulatory"/>
</dbReference>
<reference evidence="6" key="2">
    <citation type="journal article" date="2019" name="Int. J. Syst. Evol. Microbiol.">
        <title>The Global Catalogue of Microorganisms (GCM) 10K type strain sequencing project: providing services to taxonomists for standard genome sequencing and annotation.</title>
        <authorList>
            <consortium name="The Broad Institute Genomics Platform"/>
            <consortium name="The Broad Institute Genome Sequencing Center for Infectious Disease"/>
            <person name="Wu L."/>
            <person name="Ma J."/>
        </authorList>
    </citation>
    <scope>NUCLEOTIDE SEQUENCE [LARGE SCALE GENOMIC DNA]</scope>
    <source>
        <strain evidence="6">CECT 7184</strain>
    </source>
</reference>
<feature type="signal peptide" evidence="2">
    <location>
        <begin position="1"/>
        <end position="18"/>
    </location>
</feature>
<dbReference type="RefSeq" id="WP_290362781.1">
    <property type="nucleotide sequence ID" value="NZ_JAUFQU010000001.1"/>
</dbReference>
<feature type="chain" id="PRO_5045032483" evidence="2">
    <location>
        <begin position="19"/>
        <end position="303"/>
    </location>
</feature>
<feature type="compositionally biased region" description="Polar residues" evidence="1">
    <location>
        <begin position="58"/>
        <end position="76"/>
    </location>
</feature>
<feature type="compositionally biased region" description="Polar residues" evidence="1">
    <location>
        <begin position="35"/>
        <end position="48"/>
    </location>
</feature>
<sequence>MKKLLTIAAIFTGIISFAQEAGKTGELLKNEANSREMQVQRTDSFQKTNSRDQKGNDKNTNTTSGYRNPSRNTGTERNNQRYNWNQNYGYSEVFLRIPEYGYFTVEIGNQSITNDSGKFRFFDLSSGRMPISIYENGYLIYRTQLNVRNDNRVVLDFFTNYGLYLLDSYPVRGQMYGFNEWDDVWNNPYANGNGHGNWESGNNYASKVMDSRTFDNFLRTMDKTASFDKDKVAFINQQSTLNYFTSKQIKTLLDVFSFDEQRLQAAKILYPRCTDVTNFYIVYESFDFDKGKKELMNYISGLR</sequence>
<evidence type="ECO:0000259" key="3">
    <source>
        <dbReference type="Pfam" id="PF14771"/>
    </source>
</evidence>
<evidence type="ECO:0000313" key="5">
    <source>
        <dbReference type="EMBL" id="MDN3709393.1"/>
    </source>
</evidence>
<dbReference type="SUPFAM" id="SSF49464">
    <property type="entry name" value="Carboxypeptidase regulatory domain-like"/>
    <property type="match status" value="1"/>
</dbReference>